<feature type="domain" description="SH3" evidence="4">
    <location>
        <begin position="49"/>
        <end position="114"/>
    </location>
</feature>
<dbReference type="InterPro" id="IPR036871">
    <property type="entry name" value="PX_dom_sf"/>
</dbReference>
<dbReference type="PROSITE" id="PS50002">
    <property type="entry name" value="SH3"/>
    <property type="match status" value="1"/>
</dbReference>
<dbReference type="STRING" id="27349.A0A0L6V3V6"/>
<feature type="compositionally biased region" description="Polar residues" evidence="3">
    <location>
        <begin position="563"/>
        <end position="578"/>
    </location>
</feature>
<accession>A0A0L6V3V6</accession>
<evidence type="ECO:0000313" key="5">
    <source>
        <dbReference type="EMBL" id="KNZ55217.1"/>
    </source>
</evidence>
<proteinExistence type="predicted"/>
<feature type="region of interest" description="Disordered" evidence="3">
    <location>
        <begin position="487"/>
        <end position="520"/>
    </location>
</feature>
<dbReference type="OrthoDB" id="548867at2759"/>
<sequence length="611" mass="68315">MMMTMNNKGKATLPSKISPSRTQLHSFEVQAEEDPFARDGDDSMPLGSPPILAIRAIAGYTAKRPNELCFRAGDFFHVTDVFTDHEGVPWFQAENPLESVRGIVPSSLFIKFGPNRPGNLLTIENGTKRHSRKAHLFAFAKGKSPMASTEPTSLLSSQSPRSFDSSRTAESKTRYQSLCGTMKYNFVAERPDELSARYGEPVIIMAHSAREWFVAKPIGRLGGPGFIPAPYVDLQEIKTCRGLSSTQAQDLIPTVEEWKERVAKYKASSVDLGVIAAEDSHPTSKGLTNLPDPCVRRESICTTPSDDQASRNQAQHIATLDERGSRVRDWRERQEEFIQCTQEHDGLSLVAEEEEDETTSSARITKRYGILQRIQVTSFHRERGDFWYQVHAHFQSPDEPDRRRALIVYRLEAHFATLESGLELELENTDETLPKLTVAPPPSDEMACARRLEELRDYFEELSGTSEVVRTSEAVCEFLSHRQGDMEYDRDMPSTKSTKSHSQLKSTLQLRSETHKPYSTTETLRQALMISKQMDTSDDVRSWITSCGAATPNGVDFAFEEPTYSTQPSSTGTRSLSPPSHVEKSGDFSGASPTSDRSSSPHSRNSRSCVE</sequence>
<dbReference type="Pfam" id="PF00018">
    <property type="entry name" value="SH3_1"/>
    <property type="match status" value="2"/>
</dbReference>
<feature type="compositionally biased region" description="Polar residues" evidence="3">
    <location>
        <begin position="494"/>
        <end position="520"/>
    </location>
</feature>
<evidence type="ECO:0000313" key="6">
    <source>
        <dbReference type="Proteomes" id="UP000037035"/>
    </source>
</evidence>
<evidence type="ECO:0000256" key="1">
    <source>
        <dbReference type="ARBA" id="ARBA00022443"/>
    </source>
</evidence>
<dbReference type="SUPFAM" id="SSF50044">
    <property type="entry name" value="SH3-domain"/>
    <property type="match status" value="2"/>
</dbReference>
<feature type="region of interest" description="Disordered" evidence="3">
    <location>
        <begin position="142"/>
        <end position="169"/>
    </location>
</feature>
<dbReference type="Gene3D" id="2.30.30.40">
    <property type="entry name" value="SH3 Domains"/>
    <property type="match status" value="2"/>
</dbReference>
<dbReference type="InterPro" id="IPR001452">
    <property type="entry name" value="SH3_domain"/>
</dbReference>
<evidence type="ECO:0000259" key="4">
    <source>
        <dbReference type="PROSITE" id="PS50002"/>
    </source>
</evidence>
<keyword evidence="1 2" id="KW-0728">SH3 domain</keyword>
<name>A0A0L6V3V6_9BASI</name>
<dbReference type="InterPro" id="IPR036028">
    <property type="entry name" value="SH3-like_dom_sf"/>
</dbReference>
<dbReference type="VEuPathDB" id="FungiDB:VP01_2737g2"/>
<comment type="caution">
    <text evidence="5">The sequence shown here is derived from an EMBL/GenBank/DDBJ whole genome shotgun (WGS) entry which is preliminary data.</text>
</comment>
<dbReference type="Gene3D" id="3.30.1520.10">
    <property type="entry name" value="Phox-like domain"/>
    <property type="match status" value="1"/>
</dbReference>
<dbReference type="SUPFAM" id="SSF64268">
    <property type="entry name" value="PX domain"/>
    <property type="match status" value="1"/>
</dbReference>
<dbReference type="AlphaFoldDB" id="A0A0L6V3V6"/>
<evidence type="ECO:0000256" key="2">
    <source>
        <dbReference type="PROSITE-ProRule" id="PRU00192"/>
    </source>
</evidence>
<dbReference type="GO" id="GO:0035091">
    <property type="term" value="F:phosphatidylinositol binding"/>
    <property type="evidence" value="ECO:0007669"/>
    <property type="project" value="InterPro"/>
</dbReference>
<feature type="compositionally biased region" description="Low complexity" evidence="3">
    <location>
        <begin position="151"/>
        <end position="166"/>
    </location>
</feature>
<organism evidence="5 6">
    <name type="scientific">Puccinia sorghi</name>
    <dbReference type="NCBI Taxonomy" id="27349"/>
    <lineage>
        <taxon>Eukaryota</taxon>
        <taxon>Fungi</taxon>
        <taxon>Dikarya</taxon>
        <taxon>Basidiomycota</taxon>
        <taxon>Pucciniomycotina</taxon>
        <taxon>Pucciniomycetes</taxon>
        <taxon>Pucciniales</taxon>
        <taxon>Pucciniaceae</taxon>
        <taxon>Puccinia</taxon>
    </lineage>
</organism>
<dbReference type="EMBL" id="LAVV01007654">
    <property type="protein sequence ID" value="KNZ55217.1"/>
    <property type="molecule type" value="Genomic_DNA"/>
</dbReference>
<reference evidence="5 6" key="1">
    <citation type="submission" date="2015-08" db="EMBL/GenBank/DDBJ databases">
        <title>Next Generation Sequencing and Analysis of the Genome of Puccinia sorghi L Schw, the Causal Agent of Maize Common Rust.</title>
        <authorList>
            <person name="Rochi L."/>
            <person name="Burguener G."/>
            <person name="Darino M."/>
            <person name="Turjanski A."/>
            <person name="Kreff E."/>
            <person name="Dieguez M.J."/>
            <person name="Sacco F."/>
        </authorList>
    </citation>
    <scope>NUCLEOTIDE SEQUENCE [LARGE SCALE GENOMIC DNA]</scope>
    <source>
        <strain evidence="5 6">RO10H11247</strain>
    </source>
</reference>
<protein>
    <recommendedName>
        <fullName evidence="4">SH3 domain-containing protein</fullName>
    </recommendedName>
</protein>
<keyword evidence="6" id="KW-1185">Reference proteome</keyword>
<evidence type="ECO:0000256" key="3">
    <source>
        <dbReference type="SAM" id="MobiDB-lite"/>
    </source>
</evidence>
<dbReference type="Proteomes" id="UP000037035">
    <property type="component" value="Unassembled WGS sequence"/>
</dbReference>
<dbReference type="SMART" id="SM00326">
    <property type="entry name" value="SH3"/>
    <property type="match status" value="2"/>
</dbReference>
<feature type="compositionally biased region" description="Low complexity" evidence="3">
    <location>
        <begin position="589"/>
        <end position="611"/>
    </location>
</feature>
<gene>
    <name evidence="5" type="ORF">VP01_2737g2</name>
</gene>
<feature type="region of interest" description="Disordered" evidence="3">
    <location>
        <begin position="555"/>
        <end position="611"/>
    </location>
</feature>